<dbReference type="PANTHER" id="PTHR42925">
    <property type="entry name" value="MULTIDRUG AND TOXIN EFFLUX PROTEIN MATE FAMILY"/>
    <property type="match status" value="1"/>
</dbReference>
<dbReference type="GO" id="GO:0015297">
    <property type="term" value="F:antiporter activity"/>
    <property type="evidence" value="ECO:0007669"/>
    <property type="project" value="InterPro"/>
</dbReference>
<evidence type="ECO:0000256" key="1">
    <source>
        <dbReference type="ARBA" id="ARBA00004651"/>
    </source>
</evidence>
<accession>A0A413WYW1</accession>
<comment type="subcellular location">
    <subcellularLocation>
        <location evidence="1">Cell membrane</location>
        <topology evidence="1">Multi-pass membrane protein</topology>
    </subcellularLocation>
</comment>
<dbReference type="InterPro" id="IPR048279">
    <property type="entry name" value="MdtK-like"/>
</dbReference>
<keyword evidence="6" id="KW-0472">Membrane</keyword>
<evidence type="ECO:0000313" key="8">
    <source>
        <dbReference type="Proteomes" id="UP001055091"/>
    </source>
</evidence>
<dbReference type="PANTHER" id="PTHR42925:SF2">
    <property type="entry name" value="NA+ DRIVEN MULTIDRUG EFFLUX PUMP"/>
    <property type="match status" value="1"/>
</dbReference>
<dbReference type="Pfam" id="PF01554">
    <property type="entry name" value="MatE"/>
    <property type="match status" value="2"/>
</dbReference>
<evidence type="ECO:0000313" key="7">
    <source>
        <dbReference type="EMBL" id="GKG98585.1"/>
    </source>
</evidence>
<evidence type="ECO:0000256" key="2">
    <source>
        <dbReference type="ARBA" id="ARBA00022448"/>
    </source>
</evidence>
<dbReference type="InterPro" id="IPR002528">
    <property type="entry name" value="MATE_fam"/>
</dbReference>
<dbReference type="PIRSF" id="PIRSF006603">
    <property type="entry name" value="DinF"/>
    <property type="match status" value="1"/>
</dbReference>
<dbReference type="InterPro" id="IPR047135">
    <property type="entry name" value="YsiQ"/>
</dbReference>
<gene>
    <name evidence="7" type="primary">yisQ</name>
    <name evidence="7" type="ORF">CE91St55_05670</name>
</gene>
<dbReference type="Proteomes" id="UP001055091">
    <property type="component" value="Unassembled WGS sequence"/>
</dbReference>
<dbReference type="CDD" id="cd13134">
    <property type="entry name" value="MATE_like_8"/>
    <property type="match status" value="1"/>
</dbReference>
<dbReference type="GO" id="GO:0005886">
    <property type="term" value="C:plasma membrane"/>
    <property type="evidence" value="ECO:0007669"/>
    <property type="project" value="UniProtKB-SubCell"/>
</dbReference>
<keyword evidence="2" id="KW-0813">Transport</keyword>
<organism evidence="7 8">
    <name type="scientific">Hungatella hathewayi</name>
    <dbReference type="NCBI Taxonomy" id="154046"/>
    <lineage>
        <taxon>Bacteria</taxon>
        <taxon>Bacillati</taxon>
        <taxon>Bacillota</taxon>
        <taxon>Clostridia</taxon>
        <taxon>Lachnospirales</taxon>
        <taxon>Lachnospiraceae</taxon>
        <taxon>Hungatella</taxon>
    </lineage>
</organism>
<keyword evidence="5" id="KW-1133">Transmembrane helix</keyword>
<comment type="caution">
    <text evidence="7">The sequence shown here is derived from an EMBL/GenBank/DDBJ whole genome shotgun (WGS) entry which is preliminary data.</text>
</comment>
<keyword evidence="3" id="KW-1003">Cell membrane</keyword>
<dbReference type="RefSeq" id="WP_118077267.1">
    <property type="nucleotide sequence ID" value="NZ_BQNJ01000001.1"/>
</dbReference>
<dbReference type="EMBL" id="BQNJ01000001">
    <property type="protein sequence ID" value="GKG98585.1"/>
    <property type="molecule type" value="Genomic_DNA"/>
</dbReference>
<name>A0A413WYW1_9FIRM</name>
<protein>
    <submittedName>
        <fullName evidence="7">Transporter YisQ</fullName>
    </submittedName>
</protein>
<sequence>MKNQTSRYHYSLFHLTWPVFLEMVLQIMVGSVDQLMMSQFSQVGVTAIGNANQIITFVLLLFNIVSSAALILISQYLGAGKEKKAVQFYSLSLFLNGSASFLLSVLFILAARPLFTAMRVPGEALSDCILYFRIIAVSFFVQALFVTFSAILKAHAFMKESMAVSVVMNLLNILGNWLLIPSMGVAGVALSSTASRMAGLGFLIFFFVKRLHTPVGLSILKTVGLKELRQLLSIGLPTGGEGLSYNLSQMGILIIVNSLGTYAVNTKIYVGILANISCLFAVSISQAVQVIVGHAAGAQDYDYARQRVRSCLGYATAASFVMSVLLYALSGPIFSIFTDYPEILALGKQIMLVEIVLEFGRAVNNVMIRSLQVSGDVRFPTFLAITCQWSVAFGLSCLFAFGFGWGLIGVWLAMAADECIRAFVLMWRWHTGAWQRIGFAAHA</sequence>
<keyword evidence="4" id="KW-0812">Transmembrane</keyword>
<evidence type="ECO:0000256" key="6">
    <source>
        <dbReference type="ARBA" id="ARBA00023136"/>
    </source>
</evidence>
<evidence type="ECO:0000256" key="4">
    <source>
        <dbReference type="ARBA" id="ARBA00022692"/>
    </source>
</evidence>
<reference evidence="7" key="1">
    <citation type="submission" date="2022-01" db="EMBL/GenBank/DDBJ databases">
        <title>Novel bile acid biosynthetic pathways are enriched in the microbiome of centenarians.</title>
        <authorList>
            <person name="Sato Y."/>
            <person name="Atarashi K."/>
            <person name="Plichta R.D."/>
            <person name="Arai Y."/>
            <person name="Sasajima S."/>
            <person name="Kearney M.S."/>
            <person name="Suda W."/>
            <person name="Takeshita K."/>
            <person name="Sasaki T."/>
            <person name="Okamoto S."/>
            <person name="Skelly N.A."/>
            <person name="Okamura Y."/>
            <person name="Vlamakis H."/>
            <person name="Li Y."/>
            <person name="Tanoue T."/>
            <person name="Takei H."/>
            <person name="Nittono H."/>
            <person name="Narushima S."/>
            <person name="Irie J."/>
            <person name="Itoh H."/>
            <person name="Moriya K."/>
            <person name="Sugiura Y."/>
            <person name="Suematsu M."/>
            <person name="Moritoki N."/>
            <person name="Shibata S."/>
            <person name="Littman R.D."/>
            <person name="Fischbach A.M."/>
            <person name="Uwamino Y."/>
            <person name="Inoue T."/>
            <person name="Honda A."/>
            <person name="Hattori M."/>
            <person name="Murai T."/>
            <person name="Xavier J.R."/>
            <person name="Hirose N."/>
            <person name="Honda K."/>
        </authorList>
    </citation>
    <scope>NUCLEOTIDE SEQUENCE</scope>
    <source>
        <strain evidence="7">CE91-St55</strain>
    </source>
</reference>
<dbReference type="AlphaFoldDB" id="A0A413WYW1"/>
<dbReference type="GO" id="GO:0042910">
    <property type="term" value="F:xenobiotic transmembrane transporter activity"/>
    <property type="evidence" value="ECO:0007669"/>
    <property type="project" value="InterPro"/>
</dbReference>
<evidence type="ECO:0000256" key="5">
    <source>
        <dbReference type="ARBA" id="ARBA00022989"/>
    </source>
</evidence>
<proteinExistence type="predicted"/>
<evidence type="ECO:0000256" key="3">
    <source>
        <dbReference type="ARBA" id="ARBA00022475"/>
    </source>
</evidence>